<evidence type="ECO:0000256" key="2">
    <source>
        <dbReference type="ARBA" id="ARBA00035112"/>
    </source>
</evidence>
<gene>
    <name evidence="3" type="ORF">FA13DRAFT_1609661</name>
</gene>
<dbReference type="AlphaFoldDB" id="A0A4Y7SAB0"/>
<evidence type="ECO:0000256" key="1">
    <source>
        <dbReference type="ARBA" id="ARBA00004685"/>
    </source>
</evidence>
<accession>A0A4Y7SAB0</accession>
<dbReference type="EMBL" id="QPFP01000246">
    <property type="protein sequence ID" value="TEB18524.1"/>
    <property type="molecule type" value="Genomic_DNA"/>
</dbReference>
<evidence type="ECO:0000313" key="3">
    <source>
        <dbReference type="EMBL" id="TEB18524.1"/>
    </source>
</evidence>
<comment type="pathway">
    <text evidence="1">Mycotoxin biosynthesis.</text>
</comment>
<reference evidence="3 4" key="1">
    <citation type="journal article" date="2019" name="Nat. Ecol. Evol.">
        <title>Megaphylogeny resolves global patterns of mushroom evolution.</title>
        <authorList>
            <person name="Varga T."/>
            <person name="Krizsan K."/>
            <person name="Foldi C."/>
            <person name="Dima B."/>
            <person name="Sanchez-Garcia M."/>
            <person name="Sanchez-Ramirez S."/>
            <person name="Szollosi G.J."/>
            <person name="Szarkandi J.G."/>
            <person name="Papp V."/>
            <person name="Albert L."/>
            <person name="Andreopoulos W."/>
            <person name="Angelini C."/>
            <person name="Antonin V."/>
            <person name="Barry K.W."/>
            <person name="Bougher N.L."/>
            <person name="Buchanan P."/>
            <person name="Buyck B."/>
            <person name="Bense V."/>
            <person name="Catcheside P."/>
            <person name="Chovatia M."/>
            <person name="Cooper J."/>
            <person name="Damon W."/>
            <person name="Desjardin D."/>
            <person name="Finy P."/>
            <person name="Geml J."/>
            <person name="Haridas S."/>
            <person name="Hughes K."/>
            <person name="Justo A."/>
            <person name="Karasinski D."/>
            <person name="Kautmanova I."/>
            <person name="Kiss B."/>
            <person name="Kocsube S."/>
            <person name="Kotiranta H."/>
            <person name="LaButti K.M."/>
            <person name="Lechner B.E."/>
            <person name="Liimatainen K."/>
            <person name="Lipzen A."/>
            <person name="Lukacs Z."/>
            <person name="Mihaltcheva S."/>
            <person name="Morgado L.N."/>
            <person name="Niskanen T."/>
            <person name="Noordeloos M.E."/>
            <person name="Ohm R.A."/>
            <person name="Ortiz-Santana B."/>
            <person name="Ovrebo C."/>
            <person name="Racz N."/>
            <person name="Riley R."/>
            <person name="Savchenko A."/>
            <person name="Shiryaev A."/>
            <person name="Soop K."/>
            <person name="Spirin V."/>
            <person name="Szebenyi C."/>
            <person name="Tomsovsky M."/>
            <person name="Tulloss R.E."/>
            <person name="Uehling J."/>
            <person name="Grigoriev I.V."/>
            <person name="Vagvolgyi C."/>
            <person name="Papp T."/>
            <person name="Martin F.M."/>
            <person name="Miettinen O."/>
            <person name="Hibbett D.S."/>
            <person name="Nagy L.G."/>
        </authorList>
    </citation>
    <scope>NUCLEOTIDE SEQUENCE [LARGE SCALE GENOMIC DNA]</scope>
    <source>
        <strain evidence="3 4">FP101781</strain>
    </source>
</reference>
<comment type="caution">
    <text evidence="3">The sequence shown here is derived from an EMBL/GenBank/DDBJ whole genome shotgun (WGS) entry which is preliminary data.</text>
</comment>
<comment type="similarity">
    <text evidence="2">Belongs to the ustYa family.</text>
</comment>
<dbReference type="Proteomes" id="UP000298030">
    <property type="component" value="Unassembled WGS sequence"/>
</dbReference>
<dbReference type="Pfam" id="PF11807">
    <property type="entry name" value="UstYa"/>
    <property type="match status" value="1"/>
</dbReference>
<feature type="non-terminal residue" evidence="3">
    <location>
        <position position="108"/>
    </location>
</feature>
<protein>
    <submittedName>
        <fullName evidence="3">Uncharacterized protein</fullName>
    </submittedName>
</protein>
<proteinExistence type="inferred from homology"/>
<sequence length="108" mass="12117">DWAAFLPGSQGIIGLSEDGRPLTISMFHQLECLDIVRKQLVSRGENHSSEALPGQVCSGSHQSRWELTQHCMNYLRQMVLCHSHTALESIKSPAGSIDYTKSRYLCRD</sequence>
<organism evidence="3 4">
    <name type="scientific">Coprinellus micaceus</name>
    <name type="common">Glistening ink-cap mushroom</name>
    <name type="synonym">Coprinus micaceus</name>
    <dbReference type="NCBI Taxonomy" id="71717"/>
    <lineage>
        <taxon>Eukaryota</taxon>
        <taxon>Fungi</taxon>
        <taxon>Dikarya</taxon>
        <taxon>Basidiomycota</taxon>
        <taxon>Agaricomycotina</taxon>
        <taxon>Agaricomycetes</taxon>
        <taxon>Agaricomycetidae</taxon>
        <taxon>Agaricales</taxon>
        <taxon>Agaricineae</taxon>
        <taxon>Psathyrellaceae</taxon>
        <taxon>Coprinellus</taxon>
    </lineage>
</organism>
<evidence type="ECO:0000313" key="4">
    <source>
        <dbReference type="Proteomes" id="UP000298030"/>
    </source>
</evidence>
<dbReference type="PANTHER" id="PTHR33365:SF4">
    <property type="entry name" value="CYCLOCHLOROTINE BIOSYNTHESIS PROTEIN O"/>
    <property type="match status" value="1"/>
</dbReference>
<dbReference type="PANTHER" id="PTHR33365">
    <property type="entry name" value="YALI0B05434P"/>
    <property type="match status" value="1"/>
</dbReference>
<name>A0A4Y7SAB0_COPMI</name>
<dbReference type="GO" id="GO:0043386">
    <property type="term" value="P:mycotoxin biosynthetic process"/>
    <property type="evidence" value="ECO:0007669"/>
    <property type="project" value="InterPro"/>
</dbReference>
<keyword evidence="4" id="KW-1185">Reference proteome</keyword>
<dbReference type="STRING" id="71717.A0A4Y7SAB0"/>
<dbReference type="InterPro" id="IPR021765">
    <property type="entry name" value="UstYa-like"/>
</dbReference>
<dbReference type="OrthoDB" id="3687641at2759"/>
<feature type="non-terminal residue" evidence="3">
    <location>
        <position position="1"/>
    </location>
</feature>